<reference evidence="3" key="1">
    <citation type="journal article" date="2016" name="Nature">
        <title>Genome evolution in the allotetraploid frog Xenopus laevis.</title>
        <authorList>
            <person name="Session A.M."/>
            <person name="Uno Y."/>
            <person name="Kwon T."/>
            <person name="Chapman J.A."/>
            <person name="Toyoda A."/>
            <person name="Takahashi S."/>
            <person name="Fukui A."/>
            <person name="Hikosaka A."/>
            <person name="Suzuki A."/>
            <person name="Kondo M."/>
            <person name="van Heeringen S.J."/>
            <person name="Quigley I."/>
            <person name="Heinz S."/>
            <person name="Ogino H."/>
            <person name="Ochi H."/>
            <person name="Hellsten U."/>
            <person name="Lyons J.B."/>
            <person name="Simakov O."/>
            <person name="Putnam N."/>
            <person name="Stites J."/>
            <person name="Kuroki Y."/>
            <person name="Tanaka T."/>
            <person name="Michiue T."/>
            <person name="Watanabe M."/>
            <person name="Bogdanovic O."/>
            <person name="Lister R."/>
            <person name="Georgiou G."/>
            <person name="Paranjpe S.S."/>
            <person name="van Kruijsbergen I."/>
            <person name="Shu S."/>
            <person name="Carlson J."/>
            <person name="Kinoshita T."/>
            <person name="Ohta Y."/>
            <person name="Mawaribuchi S."/>
            <person name="Jenkins J."/>
            <person name="Grimwood J."/>
            <person name="Schmutz J."/>
            <person name="Mitros T."/>
            <person name="Mozaffari S.V."/>
            <person name="Suzuki Y."/>
            <person name="Haramoto Y."/>
            <person name="Yamamoto T.S."/>
            <person name="Takagi C."/>
            <person name="Heald R."/>
            <person name="Miller K."/>
            <person name="Haudenschild C."/>
            <person name="Kitzman J."/>
            <person name="Nakayama T."/>
            <person name="Izutsu Y."/>
            <person name="Robert J."/>
            <person name="Fortriede J."/>
            <person name="Burns K."/>
            <person name="Lotay V."/>
            <person name="Karimi K."/>
            <person name="Yasuoka Y."/>
            <person name="Dichmann D.S."/>
            <person name="Flajnik M.F."/>
            <person name="Houston D.W."/>
            <person name="Shendure J."/>
            <person name="DuPasquier L."/>
            <person name="Vize P.D."/>
            <person name="Zorn A.M."/>
            <person name="Ito M."/>
            <person name="Marcotte E.M."/>
            <person name="Wallingford J.B."/>
            <person name="Ito Y."/>
            <person name="Asashima M."/>
            <person name="Ueno N."/>
            <person name="Matsuda Y."/>
            <person name="Veenstra G.J."/>
            <person name="Fujiyama A."/>
            <person name="Harland R.M."/>
            <person name="Taira M."/>
            <person name="Rokhsar D.S."/>
        </authorList>
    </citation>
    <scope>NUCLEOTIDE SEQUENCE [LARGE SCALE GENOMIC DNA]</scope>
    <source>
        <strain evidence="3">J</strain>
    </source>
</reference>
<sequence length="59" mass="6829">IPQNYTADLCSSDTQDQKRFSGSQFESSEEELQLDPFQIKHKFQNDLFKTMIEGITLSL</sequence>
<accession>A0A974CV80</accession>
<dbReference type="AlphaFoldDB" id="A0A974CV80"/>
<feature type="non-terminal residue" evidence="2">
    <location>
        <position position="1"/>
    </location>
</feature>
<gene>
    <name evidence="2" type="ORF">XELAEV_1802688912mg</name>
</gene>
<evidence type="ECO:0000313" key="2">
    <source>
        <dbReference type="EMBL" id="OCT80077.1"/>
    </source>
</evidence>
<evidence type="ECO:0000256" key="1">
    <source>
        <dbReference type="SAM" id="MobiDB-lite"/>
    </source>
</evidence>
<name>A0A974CV80_XENLA</name>
<dbReference type="EMBL" id="CM004474">
    <property type="protein sequence ID" value="OCT80077.1"/>
    <property type="molecule type" value="Genomic_DNA"/>
</dbReference>
<feature type="compositionally biased region" description="Polar residues" evidence="1">
    <location>
        <begin position="1"/>
        <end position="14"/>
    </location>
</feature>
<dbReference type="Proteomes" id="UP000694892">
    <property type="component" value="Chromosome 5L"/>
</dbReference>
<protein>
    <submittedName>
        <fullName evidence="2">Uncharacterized protein</fullName>
    </submittedName>
</protein>
<organism evidence="2 3">
    <name type="scientific">Xenopus laevis</name>
    <name type="common">African clawed frog</name>
    <dbReference type="NCBI Taxonomy" id="8355"/>
    <lineage>
        <taxon>Eukaryota</taxon>
        <taxon>Metazoa</taxon>
        <taxon>Chordata</taxon>
        <taxon>Craniata</taxon>
        <taxon>Vertebrata</taxon>
        <taxon>Euteleostomi</taxon>
        <taxon>Amphibia</taxon>
        <taxon>Batrachia</taxon>
        <taxon>Anura</taxon>
        <taxon>Pipoidea</taxon>
        <taxon>Pipidae</taxon>
        <taxon>Xenopodinae</taxon>
        <taxon>Xenopus</taxon>
        <taxon>Xenopus</taxon>
    </lineage>
</organism>
<proteinExistence type="predicted"/>
<feature type="non-terminal residue" evidence="2">
    <location>
        <position position="59"/>
    </location>
</feature>
<feature type="region of interest" description="Disordered" evidence="1">
    <location>
        <begin position="1"/>
        <end position="31"/>
    </location>
</feature>
<evidence type="ECO:0000313" key="3">
    <source>
        <dbReference type="Proteomes" id="UP000694892"/>
    </source>
</evidence>